<proteinExistence type="predicted"/>
<evidence type="ECO:0000256" key="4">
    <source>
        <dbReference type="ARBA" id="ARBA00022679"/>
    </source>
</evidence>
<dbReference type="GO" id="GO:0005789">
    <property type="term" value="C:endoplasmic reticulum membrane"/>
    <property type="evidence" value="ECO:0007669"/>
    <property type="project" value="UniProtKB-SubCell"/>
</dbReference>
<dbReference type="GeneID" id="9811134"/>
<evidence type="ECO:0000256" key="6">
    <source>
        <dbReference type="ARBA" id="ARBA00022824"/>
    </source>
</evidence>
<dbReference type="PANTHER" id="PTHR13036">
    <property type="entry name" value="BETA1,4 MANNOSYLTRANSFERASE"/>
    <property type="match status" value="1"/>
</dbReference>
<evidence type="ECO:0000313" key="11">
    <source>
        <dbReference type="Proteomes" id="UP000483820"/>
    </source>
</evidence>
<evidence type="ECO:0008006" key="12">
    <source>
        <dbReference type="Google" id="ProtNLM"/>
    </source>
</evidence>
<dbReference type="RefSeq" id="XP_003111568.2">
    <property type="nucleotide sequence ID" value="XM_003111520.2"/>
</dbReference>
<dbReference type="SUPFAM" id="SSF53756">
    <property type="entry name" value="UDP-Glycosyltransferase/glycogen phosphorylase"/>
    <property type="match status" value="1"/>
</dbReference>
<dbReference type="KEGG" id="crq:GCK72_010701"/>
<keyword evidence="8 9" id="KW-0472">Membrane</keyword>
<keyword evidence="6" id="KW-0256">Endoplasmic reticulum</keyword>
<keyword evidence="5 9" id="KW-0812">Transmembrane</keyword>
<dbReference type="EMBL" id="WUAV01000003">
    <property type="protein sequence ID" value="KAF1762439.1"/>
    <property type="molecule type" value="Genomic_DNA"/>
</dbReference>
<evidence type="ECO:0000256" key="2">
    <source>
        <dbReference type="ARBA" id="ARBA00004922"/>
    </source>
</evidence>
<comment type="subcellular location">
    <subcellularLocation>
        <location evidence="1">Endoplasmic reticulum membrane</location>
        <topology evidence="1">Single-pass membrane protein</topology>
    </subcellularLocation>
</comment>
<feature type="transmembrane region" description="Helical" evidence="9">
    <location>
        <begin position="81"/>
        <end position="102"/>
    </location>
</feature>
<dbReference type="Gene3D" id="3.40.50.2000">
    <property type="entry name" value="Glycogen Phosphorylase B"/>
    <property type="match status" value="1"/>
</dbReference>
<dbReference type="PANTHER" id="PTHR13036:SF0">
    <property type="entry name" value="CHITOBIOSYLDIPHOSPHODOLICHOL BETA-MANNOSYLTRANSFERASE"/>
    <property type="match status" value="1"/>
</dbReference>
<evidence type="ECO:0000256" key="8">
    <source>
        <dbReference type="ARBA" id="ARBA00023136"/>
    </source>
</evidence>
<dbReference type="GO" id="GO:0000030">
    <property type="term" value="F:mannosyltransferase activity"/>
    <property type="evidence" value="ECO:0007669"/>
    <property type="project" value="InterPro"/>
</dbReference>
<feature type="transmembrane region" description="Helical" evidence="9">
    <location>
        <begin position="473"/>
        <end position="494"/>
    </location>
</feature>
<dbReference type="Pfam" id="PF13692">
    <property type="entry name" value="Glyco_trans_1_4"/>
    <property type="match status" value="1"/>
</dbReference>
<protein>
    <recommendedName>
        <fullName evidence="12">Glycosyl transferase family 1 domain-containing protein</fullName>
    </recommendedName>
</protein>
<comment type="pathway">
    <text evidence="2">Protein modification; protein glycosylation.</text>
</comment>
<comment type="caution">
    <text evidence="10">The sequence shown here is derived from an EMBL/GenBank/DDBJ whole genome shotgun (WGS) entry which is preliminary data.</text>
</comment>
<gene>
    <name evidence="10" type="ORF">GCK72_010701</name>
</gene>
<evidence type="ECO:0000256" key="5">
    <source>
        <dbReference type="ARBA" id="ARBA00022692"/>
    </source>
</evidence>
<organism evidence="10 11">
    <name type="scientific">Caenorhabditis remanei</name>
    <name type="common">Caenorhabditis vulgaris</name>
    <dbReference type="NCBI Taxonomy" id="31234"/>
    <lineage>
        <taxon>Eukaryota</taxon>
        <taxon>Metazoa</taxon>
        <taxon>Ecdysozoa</taxon>
        <taxon>Nematoda</taxon>
        <taxon>Chromadorea</taxon>
        <taxon>Rhabditida</taxon>
        <taxon>Rhabditina</taxon>
        <taxon>Rhabditomorpha</taxon>
        <taxon>Rhabditoidea</taxon>
        <taxon>Rhabditidae</taxon>
        <taxon>Peloderinae</taxon>
        <taxon>Caenorhabditis</taxon>
    </lineage>
</organism>
<evidence type="ECO:0000313" key="10">
    <source>
        <dbReference type="EMBL" id="KAF1762439.1"/>
    </source>
</evidence>
<dbReference type="CTD" id="9811134"/>
<dbReference type="Proteomes" id="UP000483820">
    <property type="component" value="Chromosome III"/>
</dbReference>
<evidence type="ECO:0000256" key="1">
    <source>
        <dbReference type="ARBA" id="ARBA00004389"/>
    </source>
</evidence>
<reference evidence="10 11" key="1">
    <citation type="submission" date="2019-12" db="EMBL/GenBank/DDBJ databases">
        <title>Chromosome-level assembly of the Caenorhabditis remanei genome.</title>
        <authorList>
            <person name="Teterina A.A."/>
            <person name="Willis J.H."/>
            <person name="Phillips P.C."/>
        </authorList>
    </citation>
    <scope>NUCLEOTIDE SEQUENCE [LARGE SCALE GENOMIC DNA]</scope>
    <source>
        <strain evidence="10 11">PX506</strain>
        <tissue evidence="10">Whole organism</tissue>
    </source>
</reference>
<name>A0A6A5H5X8_CAERE</name>
<dbReference type="AlphaFoldDB" id="A0A6A5H5X8"/>
<accession>A0A6A5H5X8</accession>
<keyword evidence="3" id="KW-0328">Glycosyltransferase</keyword>
<sequence length="495" mass="56052">MSKEDETDPETERSEAAVVVLGDIGRSPRMCNHAKMLADEGFDVKIIGFYDSIPGDQITNHPRINIVGIPPPPDFMENLPAFIQLPLKLIWNFLTLFFALAFKTSSFNLRVILMQNPPALPTMIVCYLFSLIKCSKFTIDWHNYMYSILQNKYGLKEEQVFGKEKKSKKAQIVRCVSFLEGLCGKLSDYNLCVTDAMRRDLMERWGVRASTFYDRPPTWKFKPTTINEIHELYLQLSEAEDGTVLKGNEESETILTSISPDGSVSLLPNRPIVFLSSTSWTPDERFEILLDSLVEYDSVASKNQNLPKVLMIITGKGPLKSKYLEDIRGKCLKNVTVLTPWLEANDYPKILASADLGISLHTSTSGLDLPMKVVDMFGAKIPALALKFKCIDELVEENKNGYLFENSEQLSHQIVELSRGFPDNCKELNRLKQSTRETKFESWEVMWKRSAAPAANLTPPDDGFAKLRATIQFSFFAIIAIMLIHFFMGTFSGLF</sequence>
<keyword evidence="7 9" id="KW-1133">Transmembrane helix</keyword>
<evidence type="ECO:0000256" key="3">
    <source>
        <dbReference type="ARBA" id="ARBA00022676"/>
    </source>
</evidence>
<evidence type="ECO:0000256" key="9">
    <source>
        <dbReference type="SAM" id="Phobius"/>
    </source>
</evidence>
<dbReference type="InterPro" id="IPR026051">
    <property type="entry name" value="ALG1-like"/>
</dbReference>
<keyword evidence="4" id="KW-0808">Transferase</keyword>
<evidence type="ECO:0000256" key="7">
    <source>
        <dbReference type="ARBA" id="ARBA00022989"/>
    </source>
</evidence>